<feature type="signal peptide" evidence="2">
    <location>
        <begin position="1"/>
        <end position="17"/>
    </location>
</feature>
<dbReference type="OrthoDB" id="3997642at2759"/>
<reference evidence="3" key="1">
    <citation type="journal article" date="2021" name="Open Biol.">
        <title>Shared evolutionary footprints suggest mitochondrial oxidative damage underlies multiple complex I losses in fungi.</title>
        <authorList>
            <person name="Schikora-Tamarit M.A."/>
            <person name="Marcet-Houben M."/>
            <person name="Nosek J."/>
            <person name="Gabaldon T."/>
        </authorList>
    </citation>
    <scope>NUCLEOTIDE SEQUENCE</scope>
    <source>
        <strain evidence="3">CBS6075</strain>
    </source>
</reference>
<proteinExistence type="predicted"/>
<feature type="compositionally biased region" description="Low complexity" evidence="1">
    <location>
        <begin position="81"/>
        <end position="108"/>
    </location>
</feature>
<evidence type="ECO:0000256" key="2">
    <source>
        <dbReference type="SAM" id="SignalP"/>
    </source>
</evidence>
<feature type="compositionally biased region" description="Low complexity" evidence="1">
    <location>
        <begin position="128"/>
        <end position="166"/>
    </location>
</feature>
<sequence length="222" mass="22900">MLLKTSVLYLLLTSVMALPVFDKREADQGKTVTITSDGKAYTYLENVYTSTDSPDQTITGQVTYTTSYEVAVSQTDEASPSSQTSETSETTETSSSSSSSSSSSTSQTVQNAKATITGDLVMTSNVESLSSSTSTTGSSSTTSASSSSSSTTSSSSSSSTPSVTSFTPSAFASYTPYATETADGTCFVYYEDQASGDDSSDTPTTTQTLTVTVATVTLSTTV</sequence>
<keyword evidence="2" id="KW-0732">Signal</keyword>
<keyword evidence="4" id="KW-1185">Reference proteome</keyword>
<dbReference type="EMBL" id="JAEUBE010000183">
    <property type="protein sequence ID" value="KAH3667411.1"/>
    <property type="molecule type" value="Genomic_DNA"/>
</dbReference>
<evidence type="ECO:0000313" key="3">
    <source>
        <dbReference type="EMBL" id="KAH3667411.1"/>
    </source>
</evidence>
<dbReference type="AlphaFoldDB" id="A0A9P8T641"/>
<gene>
    <name evidence="3" type="ORF">OGAPHI_003060</name>
</gene>
<dbReference type="GeneID" id="70235027"/>
<organism evidence="3 4">
    <name type="scientific">Ogataea philodendri</name>
    <dbReference type="NCBI Taxonomy" id="1378263"/>
    <lineage>
        <taxon>Eukaryota</taxon>
        <taxon>Fungi</taxon>
        <taxon>Dikarya</taxon>
        <taxon>Ascomycota</taxon>
        <taxon>Saccharomycotina</taxon>
        <taxon>Pichiomycetes</taxon>
        <taxon>Pichiales</taxon>
        <taxon>Pichiaceae</taxon>
        <taxon>Ogataea</taxon>
    </lineage>
</organism>
<dbReference type="Proteomes" id="UP000769157">
    <property type="component" value="Unassembled WGS sequence"/>
</dbReference>
<protein>
    <submittedName>
        <fullName evidence="3">Uncharacterized protein</fullName>
    </submittedName>
</protein>
<evidence type="ECO:0000256" key="1">
    <source>
        <dbReference type="SAM" id="MobiDB-lite"/>
    </source>
</evidence>
<accession>A0A9P8T641</accession>
<comment type="caution">
    <text evidence="3">The sequence shown here is derived from an EMBL/GenBank/DDBJ whole genome shotgun (WGS) entry which is preliminary data.</text>
</comment>
<reference evidence="3" key="2">
    <citation type="submission" date="2021-01" db="EMBL/GenBank/DDBJ databases">
        <authorList>
            <person name="Schikora-Tamarit M.A."/>
        </authorList>
    </citation>
    <scope>NUCLEOTIDE SEQUENCE</scope>
    <source>
        <strain evidence="3">CBS6075</strain>
    </source>
</reference>
<dbReference type="RefSeq" id="XP_046062223.1">
    <property type="nucleotide sequence ID" value="XM_046203998.1"/>
</dbReference>
<name>A0A9P8T641_9ASCO</name>
<feature type="region of interest" description="Disordered" evidence="1">
    <location>
        <begin position="72"/>
        <end position="111"/>
    </location>
</feature>
<feature type="region of interest" description="Disordered" evidence="1">
    <location>
        <begin position="127"/>
        <end position="166"/>
    </location>
</feature>
<evidence type="ECO:0000313" key="4">
    <source>
        <dbReference type="Proteomes" id="UP000769157"/>
    </source>
</evidence>
<feature type="chain" id="PRO_5040338147" evidence="2">
    <location>
        <begin position="18"/>
        <end position="222"/>
    </location>
</feature>